<keyword evidence="4" id="KW-1185">Reference proteome</keyword>
<feature type="compositionally biased region" description="Pro residues" evidence="1">
    <location>
        <begin position="404"/>
        <end position="416"/>
    </location>
</feature>
<dbReference type="RefSeq" id="WP_100919927.1">
    <property type="nucleotide sequence ID" value="NZ_CP020370.1"/>
</dbReference>
<evidence type="ECO:0000313" key="4">
    <source>
        <dbReference type="Proteomes" id="UP000232638"/>
    </source>
</evidence>
<organism evidence="3 4">
    <name type="scientific">Candidatus Thiodictyon syntrophicum</name>
    <dbReference type="NCBI Taxonomy" id="1166950"/>
    <lineage>
        <taxon>Bacteria</taxon>
        <taxon>Pseudomonadati</taxon>
        <taxon>Pseudomonadota</taxon>
        <taxon>Gammaproteobacteria</taxon>
        <taxon>Chromatiales</taxon>
        <taxon>Chromatiaceae</taxon>
        <taxon>Thiodictyon</taxon>
    </lineage>
</organism>
<feature type="region of interest" description="Disordered" evidence="1">
    <location>
        <begin position="348"/>
        <end position="452"/>
    </location>
</feature>
<accession>A0A2K8U9A8</accession>
<feature type="domain" description="Contractile injection system tube protein N-terminal" evidence="2">
    <location>
        <begin position="4"/>
        <end position="153"/>
    </location>
</feature>
<dbReference type="Proteomes" id="UP000232638">
    <property type="component" value="Chromosome"/>
</dbReference>
<proteinExistence type="predicted"/>
<evidence type="ECO:0000259" key="2">
    <source>
        <dbReference type="Pfam" id="PF19266"/>
    </source>
</evidence>
<name>A0A2K8U9A8_9GAMM</name>
<feature type="region of interest" description="Disordered" evidence="1">
    <location>
        <begin position="161"/>
        <end position="189"/>
    </location>
</feature>
<reference evidence="3 4" key="1">
    <citation type="submission" date="2017-03" db="EMBL/GenBank/DDBJ databases">
        <title>Complete genome sequence of Candidatus 'Thiodictyon syntrophicum' sp. nov. strain Cad16T, a photolithoautotroph purple sulfur bacterium isolated from an alpine meromictic lake.</title>
        <authorList>
            <person name="Luedin S.M."/>
            <person name="Pothier J.F."/>
            <person name="Danza F."/>
            <person name="Storelli N."/>
            <person name="Wittwer M."/>
            <person name="Tonolla M."/>
        </authorList>
    </citation>
    <scope>NUCLEOTIDE SEQUENCE [LARGE SCALE GENOMIC DNA]</scope>
    <source>
        <strain evidence="3 4">Cad16T</strain>
    </source>
</reference>
<dbReference type="InterPro" id="IPR045361">
    <property type="entry name" value="CIS_tube_prot_N"/>
</dbReference>
<protein>
    <recommendedName>
        <fullName evidence="2">Contractile injection system tube protein N-terminal domain-containing protein</fullName>
    </recommendedName>
</protein>
<evidence type="ECO:0000313" key="3">
    <source>
        <dbReference type="EMBL" id="AUB82188.1"/>
    </source>
</evidence>
<sequence length="516" mass="50516">MPTLEKAKLTEISADPKNPRDLSAPMDVQFNPTTMKLALSNQAEGGSAQTRPQRQYLGSGSRTLSLDLVFDTADEGETGAPRSVRERTALVERFALPRKLGDNKQAPPKARFEWGPLVVEGIIEGVNIDLDHFAADGTPLRAKVSLTLKEQDASFELLESGAGANPAGSAPTPTAAASGAPGTSGSGTERVGVALAGESAADFAVRMGLDPGAWRGLAAGLDATLSLEAGLQIGFSASLGAGLGVGLTAGLAAGVGASLGASFGLTADLNLGLELAAGGQFGAQVGTDLGGGRAAAGQPGTAAAVANGGRPPAAGFSLAAAGGLGAAIESVKSAQADAGQRAARAAFADPAGSGGASATTAAAGTTTGSAGRGPGTGLARGMTGTGQSASPLATSAAPGTAPAPVRPGMPQQPRPPLTQTGFPTPGTRAGAAPPAPQADPRAAGFGRGVPLRPTYGEAARRRAQGDLGLPPTTDDPQVPRWRALAVVGSAPGFAPGGAGTGGCACACRPRVSRTGR</sequence>
<dbReference type="OrthoDB" id="9815939at2"/>
<feature type="compositionally biased region" description="Low complexity" evidence="1">
    <location>
        <begin position="161"/>
        <end position="188"/>
    </location>
</feature>
<feature type="compositionally biased region" description="Low complexity" evidence="1">
    <location>
        <begin position="423"/>
        <end position="443"/>
    </location>
</feature>
<evidence type="ECO:0000256" key="1">
    <source>
        <dbReference type="SAM" id="MobiDB-lite"/>
    </source>
</evidence>
<feature type="compositionally biased region" description="Low complexity" evidence="1">
    <location>
        <begin position="388"/>
        <end position="403"/>
    </location>
</feature>
<gene>
    <name evidence="3" type="ORF">THSYN_15350</name>
</gene>
<dbReference type="KEGG" id="tsy:THSYN_15350"/>
<feature type="compositionally biased region" description="Low complexity" evidence="1">
    <location>
        <begin position="348"/>
        <end position="369"/>
    </location>
</feature>
<dbReference type="EMBL" id="CP020370">
    <property type="protein sequence ID" value="AUB82188.1"/>
    <property type="molecule type" value="Genomic_DNA"/>
</dbReference>
<dbReference type="AlphaFoldDB" id="A0A2K8U9A8"/>
<dbReference type="Pfam" id="PF19266">
    <property type="entry name" value="CIS_tube"/>
    <property type="match status" value="1"/>
</dbReference>
<feature type="region of interest" description="Disordered" evidence="1">
    <location>
        <begin position="1"/>
        <end position="27"/>
    </location>
</feature>